<dbReference type="NCBIfam" id="TIGR00639">
    <property type="entry name" value="PurN"/>
    <property type="match status" value="1"/>
</dbReference>
<name>A0A3M9N3G4_9BACT</name>
<evidence type="ECO:0000256" key="1">
    <source>
        <dbReference type="ARBA" id="ARBA00005054"/>
    </source>
</evidence>
<evidence type="ECO:0000256" key="2">
    <source>
        <dbReference type="ARBA" id="ARBA00022679"/>
    </source>
</evidence>
<dbReference type="UniPathway" id="UPA00074">
    <property type="reaction ID" value="UER00126"/>
</dbReference>
<feature type="binding site" evidence="6">
    <location>
        <begin position="18"/>
        <end position="20"/>
    </location>
    <ligand>
        <name>N(1)-(5-phospho-beta-D-ribosyl)glycinamide</name>
        <dbReference type="ChEBI" id="CHEBI:143788"/>
    </ligand>
</feature>
<dbReference type="SUPFAM" id="SSF53328">
    <property type="entry name" value="Formyltransferase"/>
    <property type="match status" value="1"/>
</dbReference>
<dbReference type="OrthoDB" id="9806170at2"/>
<comment type="pathway">
    <text evidence="1 6">Purine metabolism; IMP biosynthesis via de novo pathway; N(2)-formyl-N(1)-(5-phospho-D-ribosyl)glycinamide from N(1)-(5-phospho-D-ribosyl)glycinamide (10-formyl THF route): step 1/1.</text>
</comment>
<dbReference type="InterPro" id="IPR004607">
    <property type="entry name" value="GART"/>
</dbReference>
<dbReference type="InterPro" id="IPR036477">
    <property type="entry name" value="Formyl_transf_N_sf"/>
</dbReference>
<evidence type="ECO:0000256" key="3">
    <source>
        <dbReference type="ARBA" id="ARBA00022755"/>
    </source>
</evidence>
<dbReference type="InterPro" id="IPR001555">
    <property type="entry name" value="GART_AS"/>
</dbReference>
<dbReference type="GO" id="GO:0004644">
    <property type="term" value="F:phosphoribosylglycinamide formyltransferase activity"/>
    <property type="evidence" value="ECO:0007669"/>
    <property type="project" value="UniProtKB-UniRule"/>
</dbReference>
<comment type="similarity">
    <text evidence="4 6">Belongs to the GART family.</text>
</comment>
<dbReference type="HAMAP" id="MF_01930">
    <property type="entry name" value="PurN"/>
    <property type="match status" value="1"/>
</dbReference>
<dbReference type="AlphaFoldDB" id="A0A3M9N3G4"/>
<dbReference type="EMBL" id="RJJD01000001">
    <property type="protein sequence ID" value="RNI31723.1"/>
    <property type="molecule type" value="Genomic_DNA"/>
</dbReference>
<dbReference type="GO" id="GO:0006189">
    <property type="term" value="P:'de novo' IMP biosynthetic process"/>
    <property type="evidence" value="ECO:0007669"/>
    <property type="project" value="UniProtKB-UniRule"/>
</dbReference>
<evidence type="ECO:0000256" key="4">
    <source>
        <dbReference type="ARBA" id="ARBA00038440"/>
    </source>
</evidence>
<dbReference type="Proteomes" id="UP000272117">
    <property type="component" value="Unassembled WGS sequence"/>
</dbReference>
<keyword evidence="3 6" id="KW-0658">Purine biosynthesis</keyword>
<dbReference type="PANTHER" id="PTHR43369">
    <property type="entry name" value="PHOSPHORIBOSYLGLYCINAMIDE FORMYLTRANSFERASE"/>
    <property type="match status" value="1"/>
</dbReference>
<dbReference type="RefSeq" id="WP_123125627.1">
    <property type="nucleotide sequence ID" value="NZ_RJJD01000001.1"/>
</dbReference>
<evidence type="ECO:0000259" key="7">
    <source>
        <dbReference type="Pfam" id="PF00551"/>
    </source>
</evidence>
<reference evidence="8 9" key="1">
    <citation type="submission" date="2018-11" db="EMBL/GenBank/DDBJ databases">
        <title>Rufibacter latericius sp. nov., isolated from water in Baiyang Lake.</title>
        <authorList>
            <person name="Yang Y."/>
        </authorList>
    </citation>
    <scope>NUCLEOTIDE SEQUENCE [LARGE SCALE GENOMIC DNA]</scope>
    <source>
        <strain evidence="8 9">R-22-1c-1</strain>
    </source>
</reference>
<organism evidence="8 9">
    <name type="scientific">Rufibacter latericius</name>
    <dbReference type="NCBI Taxonomy" id="2487040"/>
    <lineage>
        <taxon>Bacteria</taxon>
        <taxon>Pseudomonadati</taxon>
        <taxon>Bacteroidota</taxon>
        <taxon>Cytophagia</taxon>
        <taxon>Cytophagales</taxon>
        <taxon>Hymenobacteraceae</taxon>
        <taxon>Rufibacter</taxon>
    </lineage>
</organism>
<evidence type="ECO:0000256" key="6">
    <source>
        <dbReference type="HAMAP-Rule" id="MF_01930"/>
    </source>
</evidence>
<comment type="catalytic activity">
    <reaction evidence="5 6">
        <text>N(1)-(5-phospho-beta-D-ribosyl)glycinamide + (6R)-10-formyltetrahydrofolate = N(2)-formyl-N(1)-(5-phospho-beta-D-ribosyl)glycinamide + (6S)-5,6,7,8-tetrahydrofolate + H(+)</text>
        <dbReference type="Rhea" id="RHEA:15053"/>
        <dbReference type="ChEBI" id="CHEBI:15378"/>
        <dbReference type="ChEBI" id="CHEBI:57453"/>
        <dbReference type="ChEBI" id="CHEBI:143788"/>
        <dbReference type="ChEBI" id="CHEBI:147286"/>
        <dbReference type="ChEBI" id="CHEBI:195366"/>
        <dbReference type="EC" id="2.1.2.2"/>
    </reaction>
</comment>
<dbReference type="Pfam" id="PF00551">
    <property type="entry name" value="Formyl_trans_N"/>
    <property type="match status" value="1"/>
</dbReference>
<feature type="active site" description="Proton donor" evidence="6">
    <location>
        <position position="109"/>
    </location>
</feature>
<gene>
    <name evidence="6 8" type="primary">purN</name>
    <name evidence="8" type="ORF">EFB08_03080</name>
</gene>
<evidence type="ECO:0000313" key="9">
    <source>
        <dbReference type="Proteomes" id="UP000272117"/>
    </source>
</evidence>
<evidence type="ECO:0000256" key="5">
    <source>
        <dbReference type="ARBA" id="ARBA00047664"/>
    </source>
</evidence>
<feature type="binding site" evidence="6">
    <location>
        <position position="107"/>
    </location>
    <ligand>
        <name>(6R)-10-formyltetrahydrofolate</name>
        <dbReference type="ChEBI" id="CHEBI:195366"/>
    </ligand>
</feature>
<feature type="site" description="Raises pKa of active site His" evidence="6">
    <location>
        <position position="150"/>
    </location>
</feature>
<comment type="caution">
    <text evidence="8">The sequence shown here is derived from an EMBL/GenBank/DDBJ whole genome shotgun (WGS) entry which is preliminary data.</text>
</comment>
<comment type="caution">
    <text evidence="6">Lacks conserved residue(s) required for the propagation of feature annotation.</text>
</comment>
<proteinExistence type="inferred from homology"/>
<accession>A0A3M9N3G4</accession>
<keyword evidence="2 6" id="KW-0808">Transferase</keyword>
<dbReference type="PROSITE" id="PS00373">
    <property type="entry name" value="GART"/>
    <property type="match status" value="1"/>
</dbReference>
<dbReference type="Gene3D" id="3.40.50.170">
    <property type="entry name" value="Formyl transferase, N-terminal domain"/>
    <property type="match status" value="1"/>
</dbReference>
<protein>
    <recommendedName>
        <fullName evidence="6">Phosphoribosylglycinamide formyltransferase</fullName>
        <ecNumber evidence="6">2.1.2.2</ecNumber>
    </recommendedName>
    <alternativeName>
        <fullName evidence="6">5'-phosphoribosylglycinamide transformylase</fullName>
    </alternativeName>
    <alternativeName>
        <fullName evidence="6">GAR transformylase</fullName>
        <shortName evidence="6">GART</shortName>
    </alternativeName>
</protein>
<evidence type="ECO:0000313" key="8">
    <source>
        <dbReference type="EMBL" id="RNI31723.1"/>
    </source>
</evidence>
<dbReference type="InterPro" id="IPR002376">
    <property type="entry name" value="Formyl_transf_N"/>
</dbReference>
<dbReference type="GO" id="GO:0005829">
    <property type="term" value="C:cytosol"/>
    <property type="evidence" value="ECO:0007669"/>
    <property type="project" value="TreeGrafter"/>
</dbReference>
<dbReference type="PANTHER" id="PTHR43369:SF2">
    <property type="entry name" value="PHOSPHORIBOSYLGLYCINAMIDE FORMYLTRANSFERASE"/>
    <property type="match status" value="1"/>
</dbReference>
<keyword evidence="9" id="KW-1185">Reference proteome</keyword>
<sequence length="203" mass="22232">MGTTSDKKNIVIFASGSGSNAQRLLEQFEQHPHIQVVALFSNNPDAYALQRAQNFGVPTAVFDRAALKSGEVLAQVQAYHPDLIVLAGFLWLLPSSFVQAFPDKIINIHPALLPKFGGKGMHGQHVHQAVINAQEAETGITIHFVNEHYDEGAPIFQERCPVQADDTCETLAARVLTLEHRHLPRVVEELLTSSKNSPETPAA</sequence>
<feature type="binding site" evidence="6">
    <location>
        <position position="64"/>
    </location>
    <ligand>
        <name>(6R)-10-formyltetrahydrofolate</name>
        <dbReference type="ChEBI" id="CHEBI:195366"/>
    </ligand>
</feature>
<dbReference type="CDD" id="cd08645">
    <property type="entry name" value="FMT_core_GART"/>
    <property type="match status" value="1"/>
</dbReference>
<feature type="domain" description="Formyl transferase N-terminal" evidence="7">
    <location>
        <begin position="8"/>
        <end position="187"/>
    </location>
</feature>
<dbReference type="EC" id="2.1.2.2" evidence="6"/>
<comment type="function">
    <text evidence="6">Catalyzes the transfer of a formyl group from 10-formyltetrahydrofolate to 5-phospho-ribosyl-glycinamide (GAR), producing 5-phospho-ribosyl-N-formylglycinamide (FGAR) and tetrahydrofolate.</text>
</comment>